<dbReference type="Proteomes" id="UP001161247">
    <property type="component" value="Chromosome 3"/>
</dbReference>
<dbReference type="AlphaFoldDB" id="A0AAV1CYG7"/>
<keyword evidence="4" id="KW-1185">Reference proteome</keyword>
<feature type="coiled-coil region" evidence="1">
    <location>
        <begin position="263"/>
        <end position="332"/>
    </location>
</feature>
<sequence length="646" mass="74569">MEATSMWYLKFNFSVFEFDVFFCVYSEYVRKRKLFMWLRKRKRCKPPLQNFRDAEIWETGCSRNLRAWDIGAVLMVMALSIRPNVLSPAAMVELQNLCGKIVSYLEQFYKGRLRENGDRRYLLGFARLYELKKVEPRLLVWRGSKGFFAWPRIIFCRFKLAMSSSKNTVGLFGDSKIFDIKNSDDEGSLSKNETQVGFTTFPPALSRKKGTAENLNASPWSSSYTTAVAIFHFGDDRIECPIIEEVAETMTDEEALKMLTTSLASILMRKKKLREKISNLEFEKGFLEHEKTIHEEAKKKEQLMRAAKGGELATAQAMYKELEAKLKEYGKTHIPKTELQKWMTAFWARMMPIALMDNVMVGISEAAIARGGHGMVVAALERMEFGKPGLCVAPSPKSQMGSHLEITSFEGDAPTVLPAKLGEEMRVPELDQYFIGVELVSDEDFSKKVEEDKEEEREPEVEKEPAGVKEVQRFQQKEEEWRRRLHQYDLDFQESLILESSISDEMKKLKDENARLRKREKIAVSPWFLEKFEQLALVEKQIEVRTERFIAAIDLLKKRTKKTEFYSKQVAVLQNILVDNEIPLPIFDDHDPVDEAKERTAAEEYLLRTGEKDWEIIDLKDNLSHCINQLRAVGYSGVIKPSPSQP</sequence>
<evidence type="ECO:0000256" key="2">
    <source>
        <dbReference type="SAM" id="MobiDB-lite"/>
    </source>
</evidence>
<evidence type="ECO:0000313" key="3">
    <source>
        <dbReference type="EMBL" id="CAI9099568.1"/>
    </source>
</evidence>
<protein>
    <submittedName>
        <fullName evidence="3">OLC1v1036413C1</fullName>
    </submittedName>
</protein>
<feature type="compositionally biased region" description="Basic and acidic residues" evidence="2">
    <location>
        <begin position="460"/>
        <end position="469"/>
    </location>
</feature>
<reference evidence="3" key="1">
    <citation type="submission" date="2023-03" db="EMBL/GenBank/DDBJ databases">
        <authorList>
            <person name="Julca I."/>
        </authorList>
    </citation>
    <scope>NUCLEOTIDE SEQUENCE</scope>
</reference>
<dbReference type="EMBL" id="OX459120">
    <property type="protein sequence ID" value="CAI9099568.1"/>
    <property type="molecule type" value="Genomic_DNA"/>
</dbReference>
<evidence type="ECO:0000313" key="4">
    <source>
        <dbReference type="Proteomes" id="UP001161247"/>
    </source>
</evidence>
<gene>
    <name evidence="3" type="ORF">OLC1_LOCUS9564</name>
</gene>
<accession>A0AAV1CYG7</accession>
<keyword evidence="1" id="KW-0175">Coiled coil</keyword>
<organism evidence="3 4">
    <name type="scientific">Oldenlandia corymbosa var. corymbosa</name>
    <dbReference type="NCBI Taxonomy" id="529605"/>
    <lineage>
        <taxon>Eukaryota</taxon>
        <taxon>Viridiplantae</taxon>
        <taxon>Streptophyta</taxon>
        <taxon>Embryophyta</taxon>
        <taxon>Tracheophyta</taxon>
        <taxon>Spermatophyta</taxon>
        <taxon>Magnoliopsida</taxon>
        <taxon>eudicotyledons</taxon>
        <taxon>Gunneridae</taxon>
        <taxon>Pentapetalae</taxon>
        <taxon>asterids</taxon>
        <taxon>lamiids</taxon>
        <taxon>Gentianales</taxon>
        <taxon>Rubiaceae</taxon>
        <taxon>Rubioideae</taxon>
        <taxon>Spermacoceae</taxon>
        <taxon>Hedyotis-Oldenlandia complex</taxon>
        <taxon>Oldenlandia</taxon>
    </lineage>
</organism>
<feature type="region of interest" description="Disordered" evidence="2">
    <location>
        <begin position="446"/>
        <end position="469"/>
    </location>
</feature>
<evidence type="ECO:0000256" key="1">
    <source>
        <dbReference type="SAM" id="Coils"/>
    </source>
</evidence>
<name>A0AAV1CYG7_OLDCO</name>
<proteinExistence type="predicted"/>